<dbReference type="EMBL" id="BAABHB010000007">
    <property type="protein sequence ID" value="GAA4410720.1"/>
    <property type="molecule type" value="Genomic_DNA"/>
</dbReference>
<dbReference type="Pfam" id="PF13195">
    <property type="entry name" value="DUF4011"/>
    <property type="match status" value="1"/>
</dbReference>
<evidence type="ECO:0000259" key="2">
    <source>
        <dbReference type="Pfam" id="PF13087"/>
    </source>
</evidence>
<dbReference type="InterPro" id="IPR047187">
    <property type="entry name" value="SF1_C_Upf1"/>
</dbReference>
<protein>
    <recommendedName>
        <fullName evidence="5">AAA domain-containing protein</fullName>
    </recommendedName>
</protein>
<sequence>MFTPDILKVYRKRLTNLSSRNRSLLLSSLPAEQFLDLHDTDFLLNRPSFDLIAQLITQRPVIPLCDVLDSRNQRVNDVSRKLRRIARTEQFIEEERGTWDLYVGYPFVRGKLMDGTVVHGPLLFFPVHLEQEGNQWQLTRRGDAAATVNATVLLAYAHFNRVSVPDEYLEQDFTDFPHDPLAFRIQLYEWLKASPLEINFNQDLFENKLQSFDKQSLKSLDATERTGELKLYPEAVLGIFPQAGSFLAPDYDALIARASRNSDTDPGTRNGAGIPFITPKSIADEIREEHLRTPLPMDASQEAAVRAVKAGQSLVVQGPPGTGKSQLIANLMADGAAQGKRVLLVCQKRAALDVVYNRLRQVGMEPFIALIHDFQNDRKPLYSQIAGQIEAVDTYKRQNYSLDAVVMERDFDTESRKIDQLTAELQAFKEALFDTAECGLSVKELYLTSNPSASAIPLSDFYSRFRFDTLADFLRKLTAYTACRQRLGPNHLFADRVSFSQLPASALSVAEKAVGNISNTAQSINQQTTDLIGRTLTLDEWAHWHADADRLAGVVALIEGAGPDADLIWSVVRFFVDHPTHPACKTARPQLEALASSWNEALDTPGPETTLPPDDLPAFRNRLDEARQARSSWVSWNWWQLRGQGKEQVHQVATANRLSVSADDLLTLTHKVDKRIQLESVRRQAMPLLALSPALPNEPDSLRLLCRAGEAAEQLRPLSATTYLPPAVWESFPVFTQTVRALSALAARVLPQLADWQRYLTEGQIEQAWQDADYAGQLRHALQDDFDLLVETDKAWERFSDVEQIVIERLYDAMPVTDGDLASGTPDQLTALFQNSIRLAWIEHIETKYPRLRGVSSLQNEQIEHDLQESIRRKQALSRDMLLVKLREHTYKNLTFNRLNNPVTYRELQHQTTKRRSVWPVRKLMEQYADEVFKLVPCWLASPESVSAIFPLKEGLFDLVIFDEASQCFAESGLPAMYRGKQVVVTGDKQQLRPSDLYRVRYEEEAGDETPVLLEVESLLDLAGQYLPQVSLLGHYRSRSLDLITFSNQHFYRNRLLLLPDCQDMNRHEPAIHYLKVNGTWRQNTNPLEAETVLQLLEQLAVEQPGKSIGILTFNYAQQQLIQERLERYFHPEVDRLHPVAAGELRNLPLATFDKDLTSEVTFVKNIENVQGDERDIIIFSLGYAPDEAGRLTMQFGSLNASGGENRLNVAITRARERIYVVTSLWPEQLNVDQTANEGPRLLRAYLTYARQVAEGQFRPQPRPADGLRSGALLKDKLTTRHPDWQPELPFADLTIKDGKQYKSLLLTDDDQYYQQSPKDAHAYMPFALRAKHWPHRRIYSREYWRGKV</sequence>
<dbReference type="SUPFAM" id="SSF52540">
    <property type="entry name" value="P-loop containing nucleoside triphosphate hydrolases"/>
    <property type="match status" value="1"/>
</dbReference>
<dbReference type="RefSeq" id="WP_345269241.1">
    <property type="nucleotide sequence ID" value="NZ_BAABHB010000007.1"/>
</dbReference>
<dbReference type="InterPro" id="IPR041679">
    <property type="entry name" value="DNA2/NAM7-like_C"/>
</dbReference>
<comment type="caution">
    <text evidence="3">The sequence shown here is derived from an EMBL/GenBank/DDBJ whole genome shotgun (WGS) entry which is preliminary data.</text>
</comment>
<dbReference type="InterPro" id="IPR027417">
    <property type="entry name" value="P-loop_NTPase"/>
</dbReference>
<dbReference type="Pfam" id="PF13087">
    <property type="entry name" value="AAA_12"/>
    <property type="match status" value="1"/>
</dbReference>
<dbReference type="CDD" id="cd18808">
    <property type="entry name" value="SF1_C_Upf1"/>
    <property type="match status" value="1"/>
</dbReference>
<dbReference type="InterPro" id="IPR045055">
    <property type="entry name" value="DNA2/NAM7-like"/>
</dbReference>
<dbReference type="InterPro" id="IPR041677">
    <property type="entry name" value="DNA2/NAM7_AAA_11"/>
</dbReference>
<dbReference type="Gene3D" id="3.40.50.300">
    <property type="entry name" value="P-loop containing nucleotide triphosphate hydrolases"/>
    <property type="match status" value="3"/>
</dbReference>
<evidence type="ECO:0000259" key="1">
    <source>
        <dbReference type="Pfam" id="PF13086"/>
    </source>
</evidence>
<dbReference type="InterPro" id="IPR025103">
    <property type="entry name" value="DUF4011"/>
</dbReference>
<evidence type="ECO:0000313" key="3">
    <source>
        <dbReference type="EMBL" id="GAA4410720.1"/>
    </source>
</evidence>
<dbReference type="Pfam" id="PF13086">
    <property type="entry name" value="AAA_11"/>
    <property type="match status" value="2"/>
</dbReference>
<name>A0ABP8KM98_9BACT</name>
<reference evidence="4" key="1">
    <citation type="journal article" date="2019" name="Int. J. Syst. Evol. Microbiol.">
        <title>The Global Catalogue of Microorganisms (GCM) 10K type strain sequencing project: providing services to taxonomists for standard genome sequencing and annotation.</title>
        <authorList>
            <consortium name="The Broad Institute Genomics Platform"/>
            <consortium name="The Broad Institute Genome Sequencing Center for Infectious Disease"/>
            <person name="Wu L."/>
            <person name="Ma J."/>
        </authorList>
    </citation>
    <scope>NUCLEOTIDE SEQUENCE [LARGE SCALE GENOMIC DNA]</scope>
    <source>
        <strain evidence="4">JCM 17925</strain>
    </source>
</reference>
<dbReference type="PANTHER" id="PTHR10887:SF495">
    <property type="entry name" value="HELICASE SENATAXIN ISOFORM X1-RELATED"/>
    <property type="match status" value="1"/>
</dbReference>
<keyword evidence="4" id="KW-1185">Reference proteome</keyword>
<evidence type="ECO:0008006" key="5">
    <source>
        <dbReference type="Google" id="ProtNLM"/>
    </source>
</evidence>
<proteinExistence type="predicted"/>
<evidence type="ECO:0000313" key="4">
    <source>
        <dbReference type="Proteomes" id="UP001500936"/>
    </source>
</evidence>
<gene>
    <name evidence="3" type="ORF">GCM10023187_35670</name>
</gene>
<feature type="domain" description="DNA2/NAM7 helicase-like C-terminal" evidence="2">
    <location>
        <begin position="1029"/>
        <end position="1223"/>
    </location>
</feature>
<feature type="domain" description="DNA2/NAM7 helicase helicase" evidence="1">
    <location>
        <begin position="297"/>
        <end position="361"/>
    </location>
</feature>
<dbReference type="Proteomes" id="UP001500936">
    <property type="component" value="Unassembled WGS sequence"/>
</dbReference>
<organism evidence="3 4">
    <name type="scientific">Nibrella viscosa</name>
    <dbReference type="NCBI Taxonomy" id="1084524"/>
    <lineage>
        <taxon>Bacteria</taxon>
        <taxon>Pseudomonadati</taxon>
        <taxon>Bacteroidota</taxon>
        <taxon>Cytophagia</taxon>
        <taxon>Cytophagales</taxon>
        <taxon>Spirosomataceae</taxon>
        <taxon>Nibrella</taxon>
    </lineage>
</organism>
<dbReference type="PANTHER" id="PTHR10887">
    <property type="entry name" value="DNA2/NAM7 HELICASE FAMILY"/>
    <property type="match status" value="1"/>
</dbReference>
<feature type="domain" description="DNA2/NAM7 helicase helicase" evidence="1">
    <location>
        <begin position="888"/>
        <end position="994"/>
    </location>
</feature>
<accession>A0ABP8KM98</accession>